<evidence type="ECO:0000313" key="1">
    <source>
        <dbReference type="EMBL" id="EGQ80813.1"/>
    </source>
</evidence>
<protein>
    <submittedName>
        <fullName evidence="1">Adenine specific DNA methyltransferase</fullName>
        <ecNumber evidence="1">2.1.1.72</ecNumber>
    </submittedName>
</protein>
<evidence type="ECO:0000313" key="2">
    <source>
        <dbReference type="Proteomes" id="UP000005392"/>
    </source>
</evidence>
<reference evidence="1 2" key="1">
    <citation type="submission" date="2011-05" db="EMBL/GenBank/DDBJ databases">
        <authorList>
            <person name="Muzny D."/>
            <person name="Qin X."/>
            <person name="Deng J."/>
            <person name="Jiang H."/>
            <person name="Liu Y."/>
            <person name="Qu J."/>
            <person name="Song X.-Z."/>
            <person name="Zhang L."/>
            <person name="Thornton R."/>
            <person name="Coyle M."/>
            <person name="Francisco L."/>
            <person name="Jackson L."/>
            <person name="Javaid M."/>
            <person name="Korchina V."/>
            <person name="Kovar C."/>
            <person name="Mata R."/>
            <person name="Mathew T."/>
            <person name="Ngo R."/>
            <person name="Nguyen L."/>
            <person name="Nguyen N."/>
            <person name="Okwuonu G."/>
            <person name="Ongeri F."/>
            <person name="Pham C."/>
            <person name="Simmons D."/>
            <person name="Wilczek-Boney K."/>
            <person name="Hale W."/>
            <person name="Jakkamsetti A."/>
            <person name="Pham P."/>
            <person name="Ruth R."/>
            <person name="San Lucas F."/>
            <person name="Warren J."/>
            <person name="Zhang J."/>
            <person name="Zhao Z."/>
            <person name="Zhou C."/>
            <person name="Zhu D."/>
            <person name="Lee S."/>
            <person name="Bess C."/>
            <person name="Blankenburg K."/>
            <person name="Forbes L."/>
            <person name="Fu Q."/>
            <person name="Gubbala S."/>
            <person name="Hirani K."/>
            <person name="Jayaseelan J.C."/>
            <person name="Lara F."/>
            <person name="Munidasa M."/>
            <person name="Palculict T."/>
            <person name="Patil S."/>
            <person name="Pu L.-L."/>
            <person name="Saada N."/>
            <person name="Tang L."/>
            <person name="Weissenberger G."/>
            <person name="Zhu Y."/>
            <person name="Hemphill L."/>
            <person name="Shang Y."/>
            <person name="Youmans B."/>
            <person name="Ayvaz T."/>
            <person name="Ross M."/>
            <person name="Santibanez J."/>
            <person name="Aqrawi P."/>
            <person name="Gross S."/>
            <person name="Joshi V."/>
            <person name="Fowler G."/>
            <person name="Nazareth L."/>
            <person name="Reid J."/>
            <person name="Worley K."/>
            <person name="Petrosino J."/>
            <person name="Highlander S."/>
            <person name="Gibbs R."/>
        </authorList>
    </citation>
    <scope>NUCLEOTIDE SEQUENCE [LARGE SCALE GENOMIC DNA]</scope>
    <source>
        <strain evidence="1 2">ATCC 51191</strain>
    </source>
</reference>
<gene>
    <name evidence="1" type="ORF">HMPREF9094_0160</name>
</gene>
<dbReference type="Proteomes" id="UP000005392">
    <property type="component" value="Unassembled WGS sequence"/>
</dbReference>
<keyword evidence="2" id="KW-1185">Reference proteome</keyword>
<dbReference type="AlphaFoldDB" id="F9EJQ6"/>
<dbReference type="EC" id="2.1.1.72" evidence="1"/>
<accession>F9EJQ6</accession>
<sequence>MKYLIKKNFIGTFITRQATRSNTKQINTIHEYILCYGKNKNLVPAFSVYRKDLLVYKEVINDLIFRIKTICLNYNKSYAEKELKKALKEYLKKMVLIGSKIII</sequence>
<keyword evidence="1" id="KW-0808">Transferase</keyword>
<comment type="caution">
    <text evidence="1">The sequence shown here is derived from an EMBL/GenBank/DDBJ whole genome shotgun (WGS) entry which is preliminary data.</text>
</comment>
<dbReference type="EMBL" id="AFQD01000023">
    <property type="protein sequence ID" value="EGQ80813.1"/>
    <property type="molecule type" value="Genomic_DNA"/>
</dbReference>
<name>F9EJQ6_9FUSO</name>
<proteinExistence type="predicted"/>
<dbReference type="GO" id="GO:0009007">
    <property type="term" value="F:site-specific DNA-methyltransferase (adenine-specific) activity"/>
    <property type="evidence" value="ECO:0007669"/>
    <property type="project" value="UniProtKB-EC"/>
</dbReference>
<dbReference type="HOGENOM" id="CLU_2259695_0_0_0"/>
<dbReference type="PATRIC" id="fig|997347.4.peg.151"/>
<organism evidence="1 2">
    <name type="scientific">Fusobacterium animalis ATCC 51191</name>
    <dbReference type="NCBI Taxonomy" id="997347"/>
    <lineage>
        <taxon>Bacteria</taxon>
        <taxon>Fusobacteriati</taxon>
        <taxon>Fusobacteriota</taxon>
        <taxon>Fusobacteriia</taxon>
        <taxon>Fusobacteriales</taxon>
        <taxon>Fusobacteriaceae</taxon>
        <taxon>Fusobacterium</taxon>
    </lineage>
</organism>
<dbReference type="GO" id="GO:0032259">
    <property type="term" value="P:methylation"/>
    <property type="evidence" value="ECO:0007669"/>
    <property type="project" value="UniProtKB-KW"/>
</dbReference>
<keyword evidence="1" id="KW-0489">Methyltransferase</keyword>